<evidence type="ECO:0000259" key="7">
    <source>
        <dbReference type="Pfam" id="PF01029"/>
    </source>
</evidence>
<evidence type="ECO:0000256" key="4">
    <source>
        <dbReference type="ARBA" id="ARBA00023015"/>
    </source>
</evidence>
<dbReference type="HAMAP" id="MF_00073">
    <property type="entry name" value="NusB"/>
    <property type="match status" value="1"/>
</dbReference>
<feature type="domain" description="NusB/RsmB/TIM44" evidence="7">
    <location>
        <begin position="106"/>
        <end position="203"/>
    </location>
</feature>
<name>A0A563W234_9CYAN</name>
<dbReference type="InterPro" id="IPR011605">
    <property type="entry name" value="NusB_fam"/>
</dbReference>
<sequence>MPPRKQPRSIARELALLGISQIKTNSQKLADEDLSDFVLSAVRTLTTEVQDILETASAETRRGEERLLSSETRANDLESAKAMVTDAVKLAQTAINLLGTAIEIPEFVQLANKQEVKEYAIEIIITIRENRQAIEKYLEEVLVAWQLKRLPKIDKDILTISVAEILYLDVPLKVAIDEAVELAKRYSDNEGFRFINGVLRRVSDRINNQEQLSMTNEP</sequence>
<dbReference type="OrthoDB" id="3528057at2"/>
<dbReference type="RefSeq" id="WP_144867229.1">
    <property type="nucleotide sequence ID" value="NZ_LR213823.1"/>
</dbReference>
<dbReference type="NCBIfam" id="TIGR01951">
    <property type="entry name" value="nusB"/>
    <property type="match status" value="1"/>
</dbReference>
<evidence type="ECO:0000256" key="3">
    <source>
        <dbReference type="ARBA" id="ARBA00022884"/>
    </source>
</evidence>
<dbReference type="Pfam" id="PF01029">
    <property type="entry name" value="NusB"/>
    <property type="match status" value="1"/>
</dbReference>
<dbReference type="AlphaFoldDB" id="A0A563W234"/>
<reference evidence="8 9" key="1">
    <citation type="submission" date="2019-01" db="EMBL/GenBank/DDBJ databases">
        <authorList>
            <person name="Brito A."/>
        </authorList>
    </citation>
    <scope>NUCLEOTIDE SEQUENCE [LARGE SCALE GENOMIC DNA]</scope>
    <source>
        <strain evidence="8">1</strain>
    </source>
</reference>
<evidence type="ECO:0000256" key="6">
    <source>
        <dbReference type="HAMAP-Rule" id="MF_00073"/>
    </source>
</evidence>
<keyword evidence="2 6" id="KW-0889">Transcription antitermination</keyword>
<accession>A0A563W234</accession>
<dbReference type="InterPro" id="IPR006027">
    <property type="entry name" value="NusB_RsmB_TIM44"/>
</dbReference>
<proteinExistence type="inferred from homology"/>
<dbReference type="Gene3D" id="1.10.940.10">
    <property type="entry name" value="NusB-like"/>
    <property type="match status" value="1"/>
</dbReference>
<protein>
    <recommendedName>
        <fullName evidence="6">Transcription antitermination protein NusB</fullName>
    </recommendedName>
    <alternativeName>
        <fullName evidence="6">Antitermination factor NusB</fullName>
    </alternativeName>
</protein>
<dbReference type="EMBL" id="CAACVJ010000601">
    <property type="protein sequence ID" value="VEP17741.1"/>
    <property type="molecule type" value="Genomic_DNA"/>
</dbReference>
<dbReference type="GO" id="GO:0005829">
    <property type="term" value="C:cytosol"/>
    <property type="evidence" value="ECO:0007669"/>
    <property type="project" value="TreeGrafter"/>
</dbReference>
<dbReference type="GO" id="GO:0006353">
    <property type="term" value="P:DNA-templated transcription termination"/>
    <property type="evidence" value="ECO:0007669"/>
    <property type="project" value="UniProtKB-UniRule"/>
</dbReference>
<comment type="function">
    <text evidence="6">Involved in transcription antitermination. Required for transcription of ribosomal RNA (rRNA) genes. Binds specifically to the boxA antiterminator sequence of the ribosomal RNA (rrn) operons.</text>
</comment>
<dbReference type="SUPFAM" id="SSF48013">
    <property type="entry name" value="NusB-like"/>
    <property type="match status" value="1"/>
</dbReference>
<evidence type="ECO:0000313" key="9">
    <source>
        <dbReference type="Proteomes" id="UP000320055"/>
    </source>
</evidence>
<evidence type="ECO:0000256" key="2">
    <source>
        <dbReference type="ARBA" id="ARBA00022814"/>
    </source>
</evidence>
<keyword evidence="9" id="KW-1185">Reference proteome</keyword>
<gene>
    <name evidence="6 8" type="primary">nusB</name>
    <name evidence="8" type="ORF">H1P_640008</name>
</gene>
<keyword evidence="5 6" id="KW-0804">Transcription</keyword>
<dbReference type="GO" id="GO:0003723">
    <property type="term" value="F:RNA binding"/>
    <property type="evidence" value="ECO:0007669"/>
    <property type="project" value="UniProtKB-UniRule"/>
</dbReference>
<evidence type="ECO:0000256" key="5">
    <source>
        <dbReference type="ARBA" id="ARBA00023163"/>
    </source>
</evidence>
<evidence type="ECO:0000313" key="8">
    <source>
        <dbReference type="EMBL" id="VEP17741.1"/>
    </source>
</evidence>
<organism evidence="8 9">
    <name type="scientific">Hyella patelloides LEGE 07179</name>
    <dbReference type="NCBI Taxonomy" id="945734"/>
    <lineage>
        <taxon>Bacteria</taxon>
        <taxon>Bacillati</taxon>
        <taxon>Cyanobacteriota</taxon>
        <taxon>Cyanophyceae</taxon>
        <taxon>Pleurocapsales</taxon>
        <taxon>Hyellaceae</taxon>
        <taxon>Hyella</taxon>
    </lineage>
</organism>
<keyword evidence="4 6" id="KW-0805">Transcription regulation</keyword>
<dbReference type="PANTHER" id="PTHR11078">
    <property type="entry name" value="N UTILIZATION SUBSTANCE PROTEIN B-RELATED"/>
    <property type="match status" value="1"/>
</dbReference>
<dbReference type="GO" id="GO:0031564">
    <property type="term" value="P:transcription antitermination"/>
    <property type="evidence" value="ECO:0007669"/>
    <property type="project" value="UniProtKB-KW"/>
</dbReference>
<dbReference type="InterPro" id="IPR035926">
    <property type="entry name" value="NusB-like_sf"/>
</dbReference>
<evidence type="ECO:0000256" key="1">
    <source>
        <dbReference type="ARBA" id="ARBA00005952"/>
    </source>
</evidence>
<dbReference type="PANTHER" id="PTHR11078:SF3">
    <property type="entry name" value="ANTITERMINATION NUSB DOMAIN-CONTAINING PROTEIN"/>
    <property type="match status" value="1"/>
</dbReference>
<keyword evidence="3 6" id="KW-0694">RNA-binding</keyword>
<comment type="similarity">
    <text evidence="1 6">Belongs to the NusB family.</text>
</comment>
<dbReference type="Proteomes" id="UP000320055">
    <property type="component" value="Unassembled WGS sequence"/>
</dbReference>